<proteinExistence type="predicted"/>
<dbReference type="AlphaFoldDB" id="A0A8T0SH95"/>
<evidence type="ECO:0000313" key="3">
    <source>
        <dbReference type="Proteomes" id="UP000823388"/>
    </source>
</evidence>
<name>A0A8T0SH95_PANVG</name>
<dbReference type="EMBL" id="CM029045">
    <property type="protein sequence ID" value="KAG2596368.1"/>
    <property type="molecule type" value="Genomic_DNA"/>
</dbReference>
<sequence length="324" mass="35238">MHIRVCIAHSHCLANAKFVVSNNARQITPRTVRREARCAPPRPPVLPCAATGAPPAPGSTRSRRHPASLPFSPSPAAKQAHAAVRFSRRGPPLLLGTSARLPSTSLDLALQPHHPQIQQPREGLPGLGANGGVVGDGLEEDEELGLEAQRLGGWGWRGGRRARARRARRGGTGTGRWGRGPEHARDTAPRGDDRAEEVRGEPRVGAAAEAEERRARGLKLREEEVVRRHAREERGLPLRRSNGEESPRAARALVITMRRRAWRCARGDRSGSGFAAQGSRSWLSLSSRRVRPTAEVAAELELETREVAAELELEHATPVPPLGR</sequence>
<keyword evidence="3" id="KW-1185">Reference proteome</keyword>
<feature type="compositionally biased region" description="Basic residues" evidence="1">
    <location>
        <begin position="159"/>
        <end position="169"/>
    </location>
</feature>
<organism evidence="2 3">
    <name type="scientific">Panicum virgatum</name>
    <name type="common">Blackwell switchgrass</name>
    <dbReference type="NCBI Taxonomy" id="38727"/>
    <lineage>
        <taxon>Eukaryota</taxon>
        <taxon>Viridiplantae</taxon>
        <taxon>Streptophyta</taxon>
        <taxon>Embryophyta</taxon>
        <taxon>Tracheophyta</taxon>
        <taxon>Spermatophyta</taxon>
        <taxon>Magnoliopsida</taxon>
        <taxon>Liliopsida</taxon>
        <taxon>Poales</taxon>
        <taxon>Poaceae</taxon>
        <taxon>PACMAD clade</taxon>
        <taxon>Panicoideae</taxon>
        <taxon>Panicodae</taxon>
        <taxon>Paniceae</taxon>
        <taxon>Panicinae</taxon>
        <taxon>Panicum</taxon>
        <taxon>Panicum sect. Hiantes</taxon>
    </lineage>
</organism>
<feature type="compositionally biased region" description="Basic and acidic residues" evidence="1">
    <location>
        <begin position="179"/>
        <end position="202"/>
    </location>
</feature>
<accession>A0A8T0SH95</accession>
<comment type="caution">
    <text evidence="2">The sequence shown here is derived from an EMBL/GenBank/DDBJ whole genome shotgun (WGS) entry which is preliminary data.</text>
</comment>
<dbReference type="Proteomes" id="UP000823388">
    <property type="component" value="Chromosome 5K"/>
</dbReference>
<reference evidence="2" key="1">
    <citation type="submission" date="2020-05" db="EMBL/GenBank/DDBJ databases">
        <title>WGS assembly of Panicum virgatum.</title>
        <authorList>
            <person name="Lovell J.T."/>
            <person name="Jenkins J."/>
            <person name="Shu S."/>
            <person name="Juenger T.E."/>
            <person name="Schmutz J."/>
        </authorList>
    </citation>
    <scope>NUCLEOTIDE SEQUENCE</scope>
    <source>
        <strain evidence="2">AP13</strain>
    </source>
</reference>
<feature type="region of interest" description="Disordered" evidence="1">
    <location>
        <begin position="159"/>
        <end position="215"/>
    </location>
</feature>
<evidence type="ECO:0000256" key="1">
    <source>
        <dbReference type="SAM" id="MobiDB-lite"/>
    </source>
</evidence>
<feature type="region of interest" description="Disordered" evidence="1">
    <location>
        <begin position="37"/>
        <end position="74"/>
    </location>
</feature>
<gene>
    <name evidence="2" type="ORF">PVAP13_5KG155307</name>
</gene>
<evidence type="ECO:0000313" key="2">
    <source>
        <dbReference type="EMBL" id="KAG2596368.1"/>
    </source>
</evidence>
<protein>
    <submittedName>
        <fullName evidence="2">Uncharacterized protein</fullName>
    </submittedName>
</protein>